<evidence type="ECO:0000313" key="2">
    <source>
        <dbReference type="EMBL" id="JAC74844.1"/>
    </source>
</evidence>
<proteinExistence type="predicted"/>
<reference evidence="2" key="1">
    <citation type="submission" date="2014-05" db="EMBL/GenBank/DDBJ databases">
        <title>The transcriptome of the halophilic microalga Tetraselmis sp. GSL018 isolated from the Great Salt Lake, Utah.</title>
        <authorList>
            <person name="Jinkerson R.E."/>
            <person name="D'Adamo S."/>
            <person name="Posewitz M.C."/>
        </authorList>
    </citation>
    <scope>NUCLEOTIDE SEQUENCE</scope>
    <source>
        <strain evidence="2">GSL018</strain>
    </source>
</reference>
<dbReference type="AlphaFoldDB" id="A0A061RVP6"/>
<sequence>ARAACRRHYGDGGAAVGGGLKEAGNRTEDPLPAQAQAGGRPGLVRLPQRLEVGQRPVHDPVLRAGVPRGAPHEESVEDAVHLEEELALGARGEPRLGEEEPQELPRKHLALRNPVVPHACAGPLAAPPVVEEAAGGRQEAPVADLVCKAPVARHQPRRVAVGELHLARVQVDVEARRVDEEAARHHVAEELPAPRQLRKLLQHLLRPLHAGAPWQQAVGLVVADEEERRHQLAAVVDPRL</sequence>
<protein>
    <submittedName>
        <fullName evidence="2">Uncharacterized protein</fullName>
    </submittedName>
</protein>
<organism evidence="2">
    <name type="scientific">Tetraselmis sp. GSL018</name>
    <dbReference type="NCBI Taxonomy" id="582737"/>
    <lineage>
        <taxon>Eukaryota</taxon>
        <taxon>Viridiplantae</taxon>
        <taxon>Chlorophyta</taxon>
        <taxon>core chlorophytes</taxon>
        <taxon>Chlorodendrophyceae</taxon>
        <taxon>Chlorodendrales</taxon>
        <taxon>Chlorodendraceae</taxon>
        <taxon>Tetraselmis</taxon>
    </lineage>
</organism>
<feature type="non-terminal residue" evidence="2">
    <location>
        <position position="1"/>
    </location>
</feature>
<name>A0A061RVP6_9CHLO</name>
<feature type="region of interest" description="Disordered" evidence="1">
    <location>
        <begin position="1"/>
        <end position="55"/>
    </location>
</feature>
<evidence type="ECO:0000256" key="1">
    <source>
        <dbReference type="SAM" id="MobiDB-lite"/>
    </source>
</evidence>
<gene>
    <name evidence="2" type="ORF">TSPGSL018_24838</name>
</gene>
<dbReference type="EMBL" id="GBEZ01010884">
    <property type="protein sequence ID" value="JAC74844.1"/>
    <property type="molecule type" value="Transcribed_RNA"/>
</dbReference>
<feature type="compositionally biased region" description="Gly residues" evidence="1">
    <location>
        <begin position="11"/>
        <end position="21"/>
    </location>
</feature>
<accession>A0A061RVP6</accession>